<dbReference type="EMBL" id="AP018694">
    <property type="protein sequence ID" value="BBE18584.1"/>
    <property type="molecule type" value="Genomic_DNA"/>
</dbReference>
<feature type="signal peptide" evidence="2">
    <location>
        <begin position="1"/>
        <end position="19"/>
    </location>
</feature>
<evidence type="ECO:0000256" key="1">
    <source>
        <dbReference type="ARBA" id="ARBA00022729"/>
    </source>
</evidence>
<dbReference type="PANTHER" id="PTHR45460">
    <property type="entry name" value="SIMILAR TO CYSTEINE PROTEINASE"/>
    <property type="match status" value="1"/>
</dbReference>
<dbReference type="RefSeq" id="WP_318346912.1">
    <property type="nucleotide sequence ID" value="NZ_AP018694.1"/>
</dbReference>
<dbReference type="PANTHER" id="PTHR45460:SF2">
    <property type="entry name" value="ALPHA 1,3 GLUCANASE, GH71 FAMILY (EUROFUNG)"/>
    <property type="match status" value="1"/>
</dbReference>
<dbReference type="NCBIfam" id="TIGR04183">
    <property type="entry name" value="Por_Secre_tail"/>
    <property type="match status" value="1"/>
</dbReference>
<evidence type="ECO:0000313" key="5">
    <source>
        <dbReference type="EMBL" id="BBE18584.1"/>
    </source>
</evidence>
<feature type="domain" description="Fibrobacter succinogenes major paralogous" evidence="3">
    <location>
        <begin position="236"/>
        <end position="424"/>
    </location>
</feature>
<dbReference type="Pfam" id="PF18962">
    <property type="entry name" value="Por_Secre_tail"/>
    <property type="match status" value="1"/>
</dbReference>
<dbReference type="InterPro" id="IPR013517">
    <property type="entry name" value="FG-GAP"/>
</dbReference>
<protein>
    <submittedName>
        <fullName evidence="5">Major paralogous domain protein</fullName>
    </submittedName>
</protein>
<name>A0A5K7SBA9_9BACT</name>
<reference evidence="5" key="1">
    <citation type="journal article" date="2020" name="Int. J. Syst. Evol. Microbiol.">
        <title>Aquipluma nitroreducens gen. nov. sp. nov., a novel facultatively anaerobic bacterium isolated from a freshwater lake.</title>
        <authorList>
            <person name="Watanabe M."/>
            <person name="Kojima H."/>
            <person name="Fukui M."/>
        </authorList>
    </citation>
    <scope>NUCLEOTIDE SEQUENCE</scope>
    <source>
        <strain evidence="5">MeG22</strain>
    </source>
</reference>
<evidence type="ECO:0000313" key="6">
    <source>
        <dbReference type="Proteomes" id="UP001193389"/>
    </source>
</evidence>
<dbReference type="Pfam" id="PF09603">
    <property type="entry name" value="Fib_succ_major"/>
    <property type="match status" value="1"/>
</dbReference>
<dbReference type="InterPro" id="IPR011871">
    <property type="entry name" value="Fib_succ_major"/>
</dbReference>
<dbReference type="Gene3D" id="2.130.10.130">
    <property type="entry name" value="Integrin alpha, N-terminal"/>
    <property type="match status" value="1"/>
</dbReference>
<evidence type="ECO:0000259" key="4">
    <source>
        <dbReference type="Pfam" id="PF18962"/>
    </source>
</evidence>
<organism evidence="5 6">
    <name type="scientific">Aquipluma nitroreducens</name>
    <dbReference type="NCBI Taxonomy" id="2010828"/>
    <lineage>
        <taxon>Bacteria</taxon>
        <taxon>Pseudomonadati</taxon>
        <taxon>Bacteroidota</taxon>
        <taxon>Bacteroidia</taxon>
        <taxon>Marinilabiliales</taxon>
        <taxon>Prolixibacteraceae</taxon>
        <taxon>Aquipluma</taxon>
    </lineage>
</organism>
<feature type="chain" id="PRO_5024449280" evidence="2">
    <location>
        <begin position="20"/>
        <end position="859"/>
    </location>
</feature>
<keyword evidence="1 2" id="KW-0732">Signal</keyword>
<proteinExistence type="predicted"/>
<dbReference type="AlphaFoldDB" id="A0A5K7SBA9"/>
<accession>A0A5K7SBA9</accession>
<dbReference type="KEGG" id="anf:AQPE_2747"/>
<sequence length="859" mass="96392">MKTFTLIIFLFFSGFSVNAQDYLINFSGTGSSTSVETVTVENLTQGKSITLSGSKNIHLMETVTANTPLLEYMDYPLIVYPNPSSGDLTIQFETQKSGLAIIVLVDITGREINRIQQRVQNGFQSFKVEGLSNGVYTVQVLLEDQSFSKKVICNGKSTSKTTITYNGFSGVEQSITILKSANSEQSWQYNTGDRLKFKGTSGKYSTIVMDVPTQNKTISYEFVECTDADGNNYPVVQIGNQLWMAENLKTTKYNDGTLIPNVTDNTNWMNLSTGAYCWYNNDIINKKTYGALYNWFAFSTNKLTPDGWHIPTNYEWSKLTAFIGGETIGGAKLKETSTKYWAAPNSGATNEVGFTALPSGIRLVDKQNSFLGDFSILGCFCYWWSSELDNSDLWAYGKELGFNSPNIFRVSRSKQTGCSVRCIKDVPKKPSTKFVSRAPINTYPNSTIGQIKRGYFFPGFYDVNEANKYSILVNGTNNKGETSIIGSYSMWGNNSTYIDIENDGILDYFYFLVLNSEGQIAKNFGKYGIVKNVLGEIPIITNYDCTTKWSPTFEINDVNNDGYNEIIQASWDGHEQYADGSRNPESPLKIIYFNSNGTYNVKEIGEPMAIHDFASGDIDSDGDVDILVWATSMINGVPQPLLYINDGKGNFTLTNNYSTFSGLEEILKQYRQYTTTTTELFDLNNDGYLDIISGYDIGKIYSTQDYEIGNCRIYWGNSKGTFDFKNNFSDLPNTSIIDVSVPNIVLGFSFFDFDADGDYDVITTVTPDYGGFYIQLYENLGNGKFKDVTESKITGFSHVHPRNNFQSGDFPNFYNIRLYDIDNDGDYDLVPDDLAMSPFEIVQNLYWENIGGSFVRKNY</sequence>
<feature type="domain" description="Secretion system C-terminal sorting" evidence="4">
    <location>
        <begin position="79"/>
        <end position="152"/>
    </location>
</feature>
<dbReference type="Proteomes" id="UP001193389">
    <property type="component" value="Chromosome"/>
</dbReference>
<gene>
    <name evidence="5" type="ORF">AQPE_2747</name>
</gene>
<evidence type="ECO:0000259" key="3">
    <source>
        <dbReference type="Pfam" id="PF09603"/>
    </source>
</evidence>
<dbReference type="InterPro" id="IPR028994">
    <property type="entry name" value="Integrin_alpha_N"/>
</dbReference>
<dbReference type="InterPro" id="IPR026444">
    <property type="entry name" value="Secre_tail"/>
</dbReference>
<dbReference type="NCBIfam" id="TIGR02145">
    <property type="entry name" value="Fib_succ_major"/>
    <property type="match status" value="1"/>
</dbReference>
<keyword evidence="6" id="KW-1185">Reference proteome</keyword>
<dbReference type="Pfam" id="PF13517">
    <property type="entry name" value="FG-GAP_3"/>
    <property type="match status" value="2"/>
</dbReference>
<evidence type="ECO:0000256" key="2">
    <source>
        <dbReference type="SAM" id="SignalP"/>
    </source>
</evidence>
<dbReference type="SUPFAM" id="SSF69318">
    <property type="entry name" value="Integrin alpha N-terminal domain"/>
    <property type="match status" value="1"/>
</dbReference>